<feature type="region of interest" description="Disordered" evidence="3">
    <location>
        <begin position="215"/>
        <end position="245"/>
    </location>
</feature>
<dbReference type="EC" id="7.1.1.-" evidence="2"/>
<sequence length="245" mass="26299">MTNSEIMTIHQALFIVMALAVLGSAIFVVTTSNLFRAALMLILTFFGIAGLFVLLDIGLFAVAQVLIYIGAISILIIFAVMLTRGMQGMVPRNSQAVAAAVTAGIIFAVLLLLFGPFRVTVDVARWPVFSLFAGNASPRDVGGIAWTPPNQPIPAMPETYIADFGRSLVDGNQYLLPFLLIAFLVDVVLAGAIFIARQRRPAEIIEDRRRQAEEAAEEAEAMRQAGMTPDVAPLPEGAVASTAEH</sequence>
<evidence type="ECO:0000256" key="1">
    <source>
        <dbReference type="ARBA" id="ARBA00005698"/>
    </source>
</evidence>
<dbReference type="Pfam" id="PF00499">
    <property type="entry name" value="Oxidored_q3"/>
    <property type="match status" value="1"/>
</dbReference>
<reference evidence="4 5" key="1">
    <citation type="submission" date="2017-11" db="EMBL/GenBank/DDBJ databases">
        <title>Evolution of Phototrophy in the Chloroflexi Phylum Driven by Horizontal Gene Transfer.</title>
        <authorList>
            <person name="Ward L.M."/>
            <person name="Hemp J."/>
            <person name="Shih P.M."/>
            <person name="Mcglynn S.E."/>
            <person name="Fischer W."/>
        </authorList>
    </citation>
    <scope>NUCLEOTIDE SEQUENCE [LARGE SCALE GENOMIC DNA]</scope>
    <source>
        <strain evidence="4">JP3_7</strain>
    </source>
</reference>
<feature type="transmembrane region" description="Helical" evidence="2">
    <location>
        <begin position="96"/>
        <end position="117"/>
    </location>
</feature>
<evidence type="ECO:0000256" key="3">
    <source>
        <dbReference type="SAM" id="MobiDB-lite"/>
    </source>
</evidence>
<evidence type="ECO:0000256" key="2">
    <source>
        <dbReference type="RuleBase" id="RU004429"/>
    </source>
</evidence>
<comment type="similarity">
    <text evidence="1 2">Belongs to the complex I subunit 6 family.</text>
</comment>
<keyword evidence="2" id="KW-0812">Transmembrane</keyword>
<dbReference type="AlphaFoldDB" id="A0A2M8QCF6"/>
<evidence type="ECO:0000313" key="4">
    <source>
        <dbReference type="EMBL" id="PJF47493.1"/>
    </source>
</evidence>
<comment type="function">
    <text evidence="2">NDH-1 shuttles electrons from NADH, via FMN and iron-sulfur (Fe-S) centers, to quinones in the respiratory chain. Couples the redox reaction to proton translocation (for every two electrons transferred, four hydrogen ions are translocated across the cytoplasmic membrane), and thus conserves the redox energy in a proton gradient.</text>
</comment>
<dbReference type="EMBL" id="PGTN01000046">
    <property type="protein sequence ID" value="PJF47493.1"/>
    <property type="molecule type" value="Genomic_DNA"/>
</dbReference>
<keyword evidence="2" id="KW-0472">Membrane</keyword>
<dbReference type="Gene3D" id="1.20.120.1200">
    <property type="entry name" value="NADH-ubiquinone/plastoquinone oxidoreductase chain 6, subunit NuoJ"/>
    <property type="match status" value="1"/>
</dbReference>
<accession>A0A2M8QCF6</accession>
<gene>
    <name evidence="4" type="ORF">CUN48_08315</name>
</gene>
<dbReference type="GO" id="GO:0048038">
    <property type="term" value="F:quinone binding"/>
    <property type="evidence" value="ECO:0007669"/>
    <property type="project" value="UniProtKB-UniRule"/>
</dbReference>
<feature type="transmembrane region" description="Helical" evidence="2">
    <location>
        <begin position="65"/>
        <end position="84"/>
    </location>
</feature>
<organism evidence="4 5">
    <name type="scientific">Candidatus Thermofonsia Clade 3 bacterium</name>
    <dbReference type="NCBI Taxonomy" id="2364212"/>
    <lineage>
        <taxon>Bacteria</taxon>
        <taxon>Bacillati</taxon>
        <taxon>Chloroflexota</taxon>
        <taxon>Candidatus Thermofontia</taxon>
        <taxon>Candidatus Thermofonsia Clade 3</taxon>
    </lineage>
</organism>
<comment type="catalytic activity">
    <reaction evidence="2">
        <text>a quinone + NADH + 5 H(+)(in) = a quinol + NAD(+) + 4 H(+)(out)</text>
        <dbReference type="Rhea" id="RHEA:57888"/>
        <dbReference type="ChEBI" id="CHEBI:15378"/>
        <dbReference type="ChEBI" id="CHEBI:24646"/>
        <dbReference type="ChEBI" id="CHEBI:57540"/>
        <dbReference type="ChEBI" id="CHEBI:57945"/>
        <dbReference type="ChEBI" id="CHEBI:132124"/>
    </reaction>
</comment>
<dbReference type="PANTHER" id="PTHR33269:SF17">
    <property type="entry name" value="NADH-UBIQUINONE OXIDOREDUCTASE CHAIN 6"/>
    <property type="match status" value="1"/>
</dbReference>
<dbReference type="GO" id="GO:0005886">
    <property type="term" value="C:plasma membrane"/>
    <property type="evidence" value="ECO:0007669"/>
    <property type="project" value="UniProtKB-SubCell"/>
</dbReference>
<feature type="transmembrane region" description="Helical" evidence="2">
    <location>
        <begin position="37"/>
        <end position="59"/>
    </location>
</feature>
<keyword evidence="2" id="KW-1003">Cell membrane</keyword>
<dbReference type="GO" id="GO:0008137">
    <property type="term" value="F:NADH dehydrogenase (ubiquinone) activity"/>
    <property type="evidence" value="ECO:0007669"/>
    <property type="project" value="UniProtKB-UniRule"/>
</dbReference>
<keyword evidence="2" id="KW-1133">Transmembrane helix</keyword>
<keyword evidence="2" id="KW-0874">Quinone</keyword>
<evidence type="ECO:0000313" key="5">
    <source>
        <dbReference type="Proteomes" id="UP000230790"/>
    </source>
</evidence>
<dbReference type="InterPro" id="IPR042106">
    <property type="entry name" value="Nuo/plastoQ_OxRdtase_6_NuoJ"/>
</dbReference>
<dbReference type="Proteomes" id="UP000230790">
    <property type="component" value="Unassembled WGS sequence"/>
</dbReference>
<comment type="subcellular location">
    <subcellularLocation>
        <location evidence="2">Cell membrane</location>
        <topology evidence="2">Multi-pass membrane protein</topology>
    </subcellularLocation>
</comment>
<dbReference type="InterPro" id="IPR001457">
    <property type="entry name" value="NADH_UbQ/plastoQ_OxRdtase_su6"/>
</dbReference>
<feature type="transmembrane region" description="Helical" evidence="2">
    <location>
        <begin position="12"/>
        <end position="30"/>
    </location>
</feature>
<keyword evidence="2" id="KW-0520">NAD</keyword>
<proteinExistence type="inferred from homology"/>
<comment type="caution">
    <text evidence="4">The sequence shown here is derived from an EMBL/GenBank/DDBJ whole genome shotgun (WGS) entry which is preliminary data.</text>
</comment>
<feature type="transmembrane region" description="Helical" evidence="2">
    <location>
        <begin position="174"/>
        <end position="196"/>
    </location>
</feature>
<name>A0A2M8QCF6_9CHLR</name>
<dbReference type="PANTHER" id="PTHR33269">
    <property type="entry name" value="NADH-UBIQUINONE OXIDOREDUCTASE CHAIN 6"/>
    <property type="match status" value="1"/>
</dbReference>
<protein>
    <recommendedName>
        <fullName evidence="2">NADH-quinone oxidoreductase subunit J</fullName>
        <ecNumber evidence="2">7.1.1.-</ecNumber>
    </recommendedName>
</protein>